<name>A0A512N2N0_9HYPH</name>
<dbReference type="InterPro" id="IPR000383">
    <property type="entry name" value="Xaa-Pro-like_dom"/>
</dbReference>
<dbReference type="EMBL" id="BKAJ01000004">
    <property type="protein sequence ID" value="GEP53203.1"/>
    <property type="molecule type" value="Genomic_DNA"/>
</dbReference>
<evidence type="ECO:0000256" key="1">
    <source>
        <dbReference type="ARBA" id="ARBA00022801"/>
    </source>
</evidence>
<dbReference type="SMART" id="SM00939">
    <property type="entry name" value="PepX_C"/>
    <property type="match status" value="1"/>
</dbReference>
<dbReference type="InterPro" id="IPR008979">
    <property type="entry name" value="Galactose-bd-like_sf"/>
</dbReference>
<dbReference type="InterPro" id="IPR050585">
    <property type="entry name" value="Xaa-Pro_dipeptidyl-ppase/CocE"/>
</dbReference>
<keyword evidence="1" id="KW-0378">Hydrolase</keyword>
<dbReference type="RefSeq" id="WP_147145561.1">
    <property type="nucleotide sequence ID" value="NZ_BKAJ01000004.1"/>
</dbReference>
<dbReference type="GO" id="GO:0008239">
    <property type="term" value="F:dipeptidyl-peptidase activity"/>
    <property type="evidence" value="ECO:0007669"/>
    <property type="project" value="InterPro"/>
</dbReference>
<dbReference type="AlphaFoldDB" id="A0A512N2N0"/>
<reference evidence="3 4" key="1">
    <citation type="submission" date="2019-07" db="EMBL/GenBank/DDBJ databases">
        <title>Whole genome shotgun sequence of Reyranella soli NBRC 108950.</title>
        <authorList>
            <person name="Hosoyama A."/>
            <person name="Uohara A."/>
            <person name="Ohji S."/>
            <person name="Ichikawa N."/>
        </authorList>
    </citation>
    <scope>NUCLEOTIDE SEQUENCE [LARGE SCALE GENOMIC DNA]</scope>
    <source>
        <strain evidence="3 4">NBRC 108950</strain>
    </source>
</reference>
<gene>
    <name evidence="3" type="ORF">RSO01_03690</name>
</gene>
<dbReference type="InterPro" id="IPR005674">
    <property type="entry name" value="CocE/Ser_esterase"/>
</dbReference>
<evidence type="ECO:0000313" key="4">
    <source>
        <dbReference type="Proteomes" id="UP000321058"/>
    </source>
</evidence>
<evidence type="ECO:0000259" key="2">
    <source>
        <dbReference type="SMART" id="SM00939"/>
    </source>
</evidence>
<feature type="domain" description="Xaa-Pro dipeptidyl-peptidase C-terminal" evidence="2">
    <location>
        <begin position="353"/>
        <end position="601"/>
    </location>
</feature>
<organism evidence="3 4">
    <name type="scientific">Reyranella soli</name>
    <dbReference type="NCBI Taxonomy" id="1230389"/>
    <lineage>
        <taxon>Bacteria</taxon>
        <taxon>Pseudomonadati</taxon>
        <taxon>Pseudomonadota</taxon>
        <taxon>Alphaproteobacteria</taxon>
        <taxon>Hyphomicrobiales</taxon>
        <taxon>Reyranellaceae</taxon>
        <taxon>Reyranella</taxon>
    </lineage>
</organism>
<dbReference type="Proteomes" id="UP000321058">
    <property type="component" value="Unassembled WGS sequence"/>
</dbReference>
<accession>A0A512N2N0</accession>
<protein>
    <submittedName>
        <fullName evidence="3">Putative serine esterase</fullName>
    </submittedName>
</protein>
<proteinExistence type="predicted"/>
<dbReference type="Gene3D" id="1.10.3020.10">
    <property type="entry name" value="alpha-amino acid ester hydrolase ( Helical cap domain)"/>
    <property type="match status" value="1"/>
</dbReference>
<evidence type="ECO:0000313" key="3">
    <source>
        <dbReference type="EMBL" id="GEP53203.1"/>
    </source>
</evidence>
<dbReference type="NCBIfam" id="TIGR00976">
    <property type="entry name" value="CocE_NonD"/>
    <property type="match status" value="1"/>
</dbReference>
<keyword evidence="4" id="KW-1185">Reference proteome</keyword>
<dbReference type="OrthoDB" id="9806163at2"/>
<dbReference type="SUPFAM" id="SSF53474">
    <property type="entry name" value="alpha/beta-Hydrolases"/>
    <property type="match status" value="1"/>
</dbReference>
<dbReference type="InterPro" id="IPR013736">
    <property type="entry name" value="Xaa-Pro_dipept_C"/>
</dbReference>
<dbReference type="PANTHER" id="PTHR43056">
    <property type="entry name" value="PEPTIDASE S9 PROLYL OLIGOPEPTIDASE"/>
    <property type="match status" value="1"/>
</dbReference>
<dbReference type="InterPro" id="IPR029058">
    <property type="entry name" value="AB_hydrolase_fold"/>
</dbReference>
<dbReference type="Pfam" id="PF08530">
    <property type="entry name" value="PepX_C"/>
    <property type="match status" value="1"/>
</dbReference>
<dbReference type="SUPFAM" id="SSF49785">
    <property type="entry name" value="Galactose-binding domain-like"/>
    <property type="match status" value="1"/>
</dbReference>
<comment type="caution">
    <text evidence="3">The sequence shown here is derived from an EMBL/GenBank/DDBJ whole genome shotgun (WGS) entry which is preliminary data.</text>
</comment>
<dbReference type="PANTHER" id="PTHR43056:SF10">
    <property type="entry name" value="COCE_NOND FAMILY, PUTATIVE (AFU_ORTHOLOGUE AFUA_7G00600)-RELATED"/>
    <property type="match status" value="1"/>
</dbReference>
<dbReference type="Gene3D" id="3.40.50.1820">
    <property type="entry name" value="alpha/beta hydrolase"/>
    <property type="match status" value="1"/>
</dbReference>
<dbReference type="Gene3D" id="2.60.120.260">
    <property type="entry name" value="Galactose-binding domain-like"/>
    <property type="match status" value="1"/>
</dbReference>
<sequence>MPDRDDLGSAWKVPPSRYLADRPAEHRVGAPSSVYVTMADGCRLAVDVMLPDGDASKRWPTVLILTPYVRRFQLTAGSNVEPSPNSYKYRDMFVPRGYAVVVVDARGTGASFGTRDSFRSPRERADYKEIADWIVAQSWSDGCIGATGISYLGAACDFLASTGHKAVKAIAPLFAVWDTWADNYYPGGMLIKRLALVYDELMLALDHDRRDLRAKFSYFADPALQGPMPVDDDKDGSLARQAVKEHLANFRMPDFMNEFKFRDDTLAYDPSFSSASFSPYNYLDQIPKDVAVYAISGWMDGAGYANGTLSRYLTLPNAHRRIMLGPWDHGARVNVSPWRTRVEPELPVLGEVLRFFDQHLAGRETGLLDEAPIHYFAMHAEEWRAAESWPPVKGSRQFFTAPDQRLAKSPSEKATPTAYQSDFSVGSGAQTRYERIAGIDATAYYADWTERESKLLSFTSEPLAAPLEIAGHPVVSLWLASSEPDAAVFVYLSEVETDGTARYVTEGLLRAIHRVEASAPRNYKTTWPWRTFARKDAKPMPVGVPQLLRFALLPTAWRFAPGSRIRLSVAGGDGDHFVQTPHGRPPLLTVMSGAEQATRLDLPTDA</sequence>
<dbReference type="Pfam" id="PF02129">
    <property type="entry name" value="Peptidase_S15"/>
    <property type="match status" value="1"/>
</dbReference>